<dbReference type="EMBL" id="CP036267">
    <property type="protein sequence ID" value="QDT33992.1"/>
    <property type="molecule type" value="Genomic_DNA"/>
</dbReference>
<sequence length="58" mass="6824">MTHQKRDPEPKGLVCPNCGCRHFYVVYTRPRAEKILRRKECRYCGRRVTTTEKVVGAE</sequence>
<proteinExistence type="predicted"/>
<accession>A0A517QQT2</accession>
<dbReference type="KEGG" id="tpol:Mal48_32490"/>
<evidence type="ECO:0000313" key="2">
    <source>
        <dbReference type="EMBL" id="QDT33992.1"/>
    </source>
</evidence>
<dbReference type="Proteomes" id="UP000315724">
    <property type="component" value="Chromosome"/>
</dbReference>
<dbReference type="AlphaFoldDB" id="A0A517QQT2"/>
<reference evidence="2 3" key="1">
    <citation type="submission" date="2019-02" db="EMBL/GenBank/DDBJ databases">
        <title>Deep-cultivation of Planctomycetes and their phenomic and genomic characterization uncovers novel biology.</title>
        <authorList>
            <person name="Wiegand S."/>
            <person name="Jogler M."/>
            <person name="Boedeker C."/>
            <person name="Pinto D."/>
            <person name="Vollmers J."/>
            <person name="Rivas-Marin E."/>
            <person name="Kohn T."/>
            <person name="Peeters S.H."/>
            <person name="Heuer A."/>
            <person name="Rast P."/>
            <person name="Oberbeckmann S."/>
            <person name="Bunk B."/>
            <person name="Jeske O."/>
            <person name="Meyerdierks A."/>
            <person name="Storesund J.E."/>
            <person name="Kallscheuer N."/>
            <person name="Luecker S."/>
            <person name="Lage O.M."/>
            <person name="Pohl T."/>
            <person name="Merkel B.J."/>
            <person name="Hornburger P."/>
            <person name="Mueller R.-W."/>
            <person name="Bruemmer F."/>
            <person name="Labrenz M."/>
            <person name="Spormann A.M."/>
            <person name="Op den Camp H."/>
            <person name="Overmann J."/>
            <person name="Amann R."/>
            <person name="Jetten M.S.M."/>
            <person name="Mascher T."/>
            <person name="Medema M.H."/>
            <person name="Devos D.P."/>
            <person name="Kaster A.-K."/>
            <person name="Ovreas L."/>
            <person name="Rohde M."/>
            <person name="Galperin M.Y."/>
            <person name="Jogler C."/>
        </authorList>
    </citation>
    <scope>NUCLEOTIDE SEQUENCE [LARGE SCALE GENOMIC DNA]</scope>
    <source>
        <strain evidence="2 3">Mal48</strain>
    </source>
</reference>
<organism evidence="2 3">
    <name type="scientific">Thalassoglobus polymorphus</name>
    <dbReference type="NCBI Taxonomy" id="2527994"/>
    <lineage>
        <taxon>Bacteria</taxon>
        <taxon>Pseudomonadati</taxon>
        <taxon>Planctomycetota</taxon>
        <taxon>Planctomycetia</taxon>
        <taxon>Planctomycetales</taxon>
        <taxon>Planctomycetaceae</taxon>
        <taxon>Thalassoglobus</taxon>
    </lineage>
</organism>
<protein>
    <submittedName>
        <fullName evidence="2">Transcriptional repressor NrdR</fullName>
    </submittedName>
</protein>
<keyword evidence="3" id="KW-1185">Reference proteome</keyword>
<dbReference type="Pfam" id="PF22811">
    <property type="entry name" value="Zn_ribbon_NrdR"/>
    <property type="match status" value="1"/>
</dbReference>
<dbReference type="InterPro" id="IPR055173">
    <property type="entry name" value="NrdR-like_N"/>
</dbReference>
<gene>
    <name evidence="2" type="primary">nrdR_2</name>
    <name evidence="2" type="ORF">Mal48_32490</name>
</gene>
<feature type="domain" description="Transcriptional repressor NrdR-like N-terminal" evidence="1">
    <location>
        <begin position="14"/>
        <end position="52"/>
    </location>
</feature>
<name>A0A517QQT2_9PLAN</name>
<evidence type="ECO:0000313" key="3">
    <source>
        <dbReference type="Proteomes" id="UP000315724"/>
    </source>
</evidence>
<evidence type="ECO:0000259" key="1">
    <source>
        <dbReference type="Pfam" id="PF22811"/>
    </source>
</evidence>